<dbReference type="AlphaFoldDB" id="A4G1H2"/>
<evidence type="ECO:0000256" key="3">
    <source>
        <dbReference type="ARBA" id="ARBA00049429"/>
    </source>
</evidence>
<dbReference type="EC" id="3.5.3.6" evidence="2"/>
<evidence type="ECO:0000256" key="1">
    <source>
        <dbReference type="ARBA" id="ARBA00005213"/>
    </source>
</evidence>
<dbReference type="Proteomes" id="UP000006697">
    <property type="component" value="Chromosome"/>
</dbReference>
<dbReference type="EMBL" id="CU207211">
    <property type="protein sequence ID" value="CAL60359.1"/>
    <property type="molecule type" value="Genomic_DNA"/>
</dbReference>
<sequence>MNQHRDIFLMCAPEYFEVSYIINPWMEGNVAHGNRANAQGQWQALMHALQQVAQVECMPAVAGVPDMVFTANGGLLLGDQVVLSSFLHVQRQAEEAHFAAWFAARGLRVLHMPHALPFEGAGDALLDRAADLLWFGHGHRSDAACAPLLAELLDIEVQAVKLVDPRFYHLDTCFCPLQGGYLLYYPDAFDTAAQACIAARVPLEKRCAVSREDALNFACNAVNSGEHVFLNHASPALIAQLQQWGFRVHQLALTEFMKAGGAAKCLTLKMNEPRRKAGMPTRLSDDSLPAAAPAV</sequence>
<dbReference type="HOGENOM" id="CLU_057463_0_0_4"/>
<evidence type="ECO:0000256" key="4">
    <source>
        <dbReference type="SAM" id="MobiDB-lite"/>
    </source>
</evidence>
<evidence type="ECO:0000313" key="5">
    <source>
        <dbReference type="EMBL" id="CAL60359.1"/>
    </source>
</evidence>
<accession>A4G1H2</accession>
<dbReference type="PANTHER" id="PTHR47271:SF2">
    <property type="entry name" value="ARGININE DEIMINASE"/>
    <property type="match status" value="1"/>
</dbReference>
<feature type="region of interest" description="Disordered" evidence="4">
    <location>
        <begin position="276"/>
        <end position="295"/>
    </location>
</feature>
<dbReference type="GO" id="GO:0016990">
    <property type="term" value="F:arginine deiminase activity"/>
    <property type="evidence" value="ECO:0007669"/>
    <property type="project" value="UniProtKB-EC"/>
</dbReference>
<dbReference type="GO" id="GO:0019546">
    <property type="term" value="P:L-arginine deiminase pathway"/>
    <property type="evidence" value="ECO:0007669"/>
    <property type="project" value="TreeGrafter"/>
</dbReference>
<gene>
    <name evidence="5" type="ordered locus">HEAR0123</name>
</gene>
<evidence type="ECO:0000313" key="6">
    <source>
        <dbReference type="Proteomes" id="UP000006697"/>
    </source>
</evidence>
<dbReference type="STRING" id="204773.HEAR0123"/>
<dbReference type="PANTHER" id="PTHR47271">
    <property type="entry name" value="ARGININE DEIMINASE"/>
    <property type="match status" value="1"/>
</dbReference>
<dbReference type="eggNOG" id="COG1834">
    <property type="taxonomic scope" value="Bacteria"/>
</dbReference>
<evidence type="ECO:0000256" key="2">
    <source>
        <dbReference type="ARBA" id="ARBA00012171"/>
    </source>
</evidence>
<comment type="pathway">
    <text evidence="1">Amino-acid degradation; L-arginine degradation via ADI pathway; carbamoyl phosphate from L-arginine: step 1/2.</text>
</comment>
<organism evidence="5 6">
    <name type="scientific">Herminiimonas arsenicoxydans</name>
    <dbReference type="NCBI Taxonomy" id="204773"/>
    <lineage>
        <taxon>Bacteria</taxon>
        <taxon>Pseudomonadati</taxon>
        <taxon>Pseudomonadota</taxon>
        <taxon>Betaproteobacteria</taxon>
        <taxon>Burkholderiales</taxon>
        <taxon>Oxalobacteraceae</taxon>
        <taxon>Herminiimonas</taxon>
    </lineage>
</organism>
<keyword evidence="6" id="KW-1185">Reference proteome</keyword>
<comment type="catalytic activity">
    <reaction evidence="3">
        <text>L-arginine + H2O = L-citrulline + NH4(+)</text>
        <dbReference type="Rhea" id="RHEA:19597"/>
        <dbReference type="ChEBI" id="CHEBI:15377"/>
        <dbReference type="ChEBI" id="CHEBI:28938"/>
        <dbReference type="ChEBI" id="CHEBI:32682"/>
        <dbReference type="ChEBI" id="CHEBI:57743"/>
        <dbReference type="EC" id="3.5.3.6"/>
    </reaction>
</comment>
<name>A4G1H2_HERAR</name>
<dbReference type="KEGG" id="har:HEAR0123"/>
<protein>
    <recommendedName>
        <fullName evidence="2">arginine deiminase</fullName>
        <ecNumber evidence="2">3.5.3.6</ecNumber>
    </recommendedName>
</protein>
<reference evidence="5 6" key="1">
    <citation type="journal article" date="2007" name="PLoS Genet.">
        <title>A tale of two oxidation states: bacterial colonization of arsenic-rich environments.</title>
        <authorList>
            <person name="Muller D."/>
            <person name="Medigue C."/>
            <person name="Koechler S."/>
            <person name="Barbe V."/>
            <person name="Barakat M."/>
            <person name="Talla E."/>
            <person name="Bonnefoy V."/>
            <person name="Krin E."/>
            <person name="Arsene-Ploetze F."/>
            <person name="Carapito C."/>
            <person name="Chandler M."/>
            <person name="Cournoyer B."/>
            <person name="Cruveiller S."/>
            <person name="Dossat C."/>
            <person name="Duval S."/>
            <person name="Heymann M."/>
            <person name="Leize E."/>
            <person name="Lieutaud A."/>
            <person name="Lievremont D."/>
            <person name="Makita Y."/>
            <person name="Mangenot S."/>
            <person name="Nitschke W."/>
            <person name="Ortet P."/>
            <person name="Perdrial N."/>
            <person name="Schoepp B."/>
            <person name="Siguier N."/>
            <person name="Simeonova D.D."/>
            <person name="Rouy Z."/>
            <person name="Segurens B."/>
            <person name="Turlin E."/>
            <person name="Vallenet D."/>
            <person name="Van Dorsselaer A."/>
            <person name="Weiss S."/>
            <person name="Weissenbach J."/>
            <person name="Lett M.C."/>
            <person name="Danchin A."/>
            <person name="Bertin P.N."/>
        </authorList>
    </citation>
    <scope>NUCLEOTIDE SEQUENCE [LARGE SCALE GENOMIC DNA]</scope>
    <source>
        <strain evidence="6">ULPAs1</strain>
    </source>
</reference>
<dbReference type="OrthoDB" id="9814070at2"/>
<dbReference type="SUPFAM" id="SSF55909">
    <property type="entry name" value="Pentein"/>
    <property type="match status" value="1"/>
</dbReference>
<dbReference type="Gene3D" id="3.75.10.10">
    <property type="entry name" value="L-arginine/glycine Amidinotransferase, Chain A"/>
    <property type="match status" value="1"/>
</dbReference>
<proteinExistence type="predicted"/>
<dbReference type="Pfam" id="PF19420">
    <property type="entry name" value="DDAH_eukar"/>
    <property type="match status" value="1"/>
</dbReference>